<reference evidence="1" key="1">
    <citation type="submission" date="2020-08" db="EMBL/GenBank/DDBJ databases">
        <title>Multicomponent nature underlies the extraordinary mechanical properties of spider dragline silk.</title>
        <authorList>
            <person name="Kono N."/>
            <person name="Nakamura H."/>
            <person name="Mori M."/>
            <person name="Yoshida Y."/>
            <person name="Ohtoshi R."/>
            <person name="Malay A.D."/>
            <person name="Moran D.A.P."/>
            <person name="Tomita M."/>
            <person name="Numata K."/>
            <person name="Arakawa K."/>
        </authorList>
    </citation>
    <scope>NUCLEOTIDE SEQUENCE</scope>
</reference>
<dbReference type="AlphaFoldDB" id="A0A8X6TLK2"/>
<proteinExistence type="predicted"/>
<gene>
    <name evidence="1" type="ORF">NPIL_156981</name>
</gene>
<accession>A0A8X6TLK2</accession>
<protein>
    <submittedName>
        <fullName evidence="1">Uncharacterized protein</fullName>
    </submittedName>
</protein>
<comment type="caution">
    <text evidence="1">The sequence shown here is derived from an EMBL/GenBank/DDBJ whole genome shotgun (WGS) entry which is preliminary data.</text>
</comment>
<dbReference type="Proteomes" id="UP000887013">
    <property type="component" value="Unassembled WGS sequence"/>
</dbReference>
<organism evidence="1 2">
    <name type="scientific">Nephila pilipes</name>
    <name type="common">Giant wood spider</name>
    <name type="synonym">Nephila maculata</name>
    <dbReference type="NCBI Taxonomy" id="299642"/>
    <lineage>
        <taxon>Eukaryota</taxon>
        <taxon>Metazoa</taxon>
        <taxon>Ecdysozoa</taxon>
        <taxon>Arthropoda</taxon>
        <taxon>Chelicerata</taxon>
        <taxon>Arachnida</taxon>
        <taxon>Araneae</taxon>
        <taxon>Araneomorphae</taxon>
        <taxon>Entelegynae</taxon>
        <taxon>Araneoidea</taxon>
        <taxon>Nephilidae</taxon>
        <taxon>Nephila</taxon>
    </lineage>
</organism>
<evidence type="ECO:0000313" key="1">
    <source>
        <dbReference type="EMBL" id="GFT28378.1"/>
    </source>
</evidence>
<keyword evidence="2" id="KW-1185">Reference proteome</keyword>
<dbReference type="EMBL" id="BMAW01107245">
    <property type="protein sequence ID" value="GFT28378.1"/>
    <property type="molecule type" value="Genomic_DNA"/>
</dbReference>
<name>A0A8X6TLK2_NEPPI</name>
<sequence length="90" mass="10368">MTETQGSAQFFLANTKINYKLDQRNREDSGQQANTPPCAEDFELHSFSMNIALKSRGSFFMDKSWKTVPPTLYWCFAIAFQIPKVPHLFT</sequence>
<evidence type="ECO:0000313" key="2">
    <source>
        <dbReference type="Proteomes" id="UP000887013"/>
    </source>
</evidence>